<reference evidence="1" key="1">
    <citation type="submission" date="2012-11" db="EMBL/GenBank/DDBJ databases">
        <title>Permanent draft genomes of Rhodopirellula europaea strain SH398 and 6C.</title>
        <authorList>
            <person name="Richter M."/>
            <person name="Richter-Heitmann T."/>
            <person name="Frank C."/>
            <person name="Harder J."/>
            <person name="Glockner F.O."/>
        </authorList>
    </citation>
    <scope>NUCLEOTIDE SEQUENCE</scope>
    <source>
        <strain evidence="1">6C</strain>
    </source>
</reference>
<dbReference type="InterPro" id="IPR008930">
    <property type="entry name" value="Terpenoid_cyclase/PrenylTrfase"/>
</dbReference>
<dbReference type="InterPro" id="IPR016024">
    <property type="entry name" value="ARM-type_fold"/>
</dbReference>
<organism evidence="1 2">
    <name type="scientific">Rhodopirellula europaea 6C</name>
    <dbReference type="NCBI Taxonomy" id="1263867"/>
    <lineage>
        <taxon>Bacteria</taxon>
        <taxon>Pseudomonadati</taxon>
        <taxon>Planctomycetota</taxon>
        <taxon>Planctomycetia</taxon>
        <taxon>Pirellulales</taxon>
        <taxon>Pirellulaceae</taxon>
        <taxon>Rhodopirellula</taxon>
    </lineage>
</organism>
<dbReference type="Gene3D" id="1.25.10.10">
    <property type="entry name" value="Leucine-rich Repeat Variant"/>
    <property type="match status" value="1"/>
</dbReference>
<dbReference type="SUPFAM" id="SSF48371">
    <property type="entry name" value="ARM repeat"/>
    <property type="match status" value="1"/>
</dbReference>
<reference evidence="1" key="2">
    <citation type="journal article" date="2013" name="Mar. Genomics">
        <title>Expression of sulfatases in Rhodopirellula baltica and the diversity of sulfatases in the genus Rhodopirellula.</title>
        <authorList>
            <person name="Wegner C.E."/>
            <person name="Richter-Heitmann T."/>
            <person name="Klindworth A."/>
            <person name="Klockow C."/>
            <person name="Richter M."/>
            <person name="Achstetter T."/>
            <person name="Glockner F.O."/>
            <person name="Harder J."/>
        </authorList>
    </citation>
    <scope>NUCLEOTIDE SEQUENCE [LARGE SCALE GENOMIC DNA]</scope>
    <source>
        <strain evidence="1">6C</strain>
    </source>
</reference>
<sequence length="579" mass="63252">MVPTEDQMRKRVAHRGASLRSRSCIRFAALCGACLLSFVGLIALGGSAHGYTPEDPEIQALVDGGVESLRTNVREKTFYALTTAFTGGYGEHALCGYAAMKVNHDATDPAVQQGISSARTLVSKLGAPDPGGHSSKTVYAVSAAALLLAEVDAEKYKSELKQIDRYFRNAQYRNGAYGYVGEKTGDVSQTQYAMLALWTLDRAGIQIDYKGVGQTVGWLLRVQDPGGGWPYQGVDPGGNNRIRQNGVTPSMAVAGGSAVLIGTDILRMWGESLGGETSALVGLPKAVKEFKEGQSLKKVERPKMPKEPVVAAIQACEGYLSKNSADPGVKRSIWPYYQLYTLERYESFREMAFDSEINPSPAWYNSGVEYLKEARKGASWPGGSYTTSSVSTAFSVLFLIRSTKRAIVKASSGTLGGGRSLPKDTTKIRREGSQIKGEPVGASVLDLLSALEDDGNEALEGKSLPENMQLATDPKELRAQLDRLERLVRGSQSYQARRVAARLLGKSDDMRVVPALIFALSDPDLSVRRYARDGLRFISRKFEGFEMPDKPTESELRKAERAWMDWYLTVNPKHVFVDQ</sequence>
<keyword evidence="2" id="KW-1185">Reference proteome</keyword>
<gene>
    <name evidence="1" type="ORF">RE6C_01057</name>
</gene>
<dbReference type="PATRIC" id="fig|1263867.3.peg.1119"/>
<name>M2AZS4_9BACT</name>
<proteinExistence type="predicted"/>
<dbReference type="RefSeq" id="WP_008654480.1">
    <property type="nucleotide sequence ID" value="NZ_ANMO01000061.1"/>
</dbReference>
<evidence type="ECO:0000313" key="2">
    <source>
        <dbReference type="Proteomes" id="UP000011529"/>
    </source>
</evidence>
<dbReference type="SUPFAM" id="SSF48239">
    <property type="entry name" value="Terpenoid cyclases/Protein prenyltransferases"/>
    <property type="match status" value="1"/>
</dbReference>
<dbReference type="EMBL" id="ANMO01000061">
    <property type="protein sequence ID" value="EMB18187.1"/>
    <property type="molecule type" value="Genomic_DNA"/>
</dbReference>
<evidence type="ECO:0000313" key="1">
    <source>
        <dbReference type="EMBL" id="EMB18187.1"/>
    </source>
</evidence>
<dbReference type="Proteomes" id="UP000011529">
    <property type="component" value="Unassembled WGS sequence"/>
</dbReference>
<comment type="caution">
    <text evidence="1">The sequence shown here is derived from an EMBL/GenBank/DDBJ whole genome shotgun (WGS) entry which is preliminary data.</text>
</comment>
<dbReference type="AlphaFoldDB" id="M2AZS4"/>
<dbReference type="InterPro" id="IPR011989">
    <property type="entry name" value="ARM-like"/>
</dbReference>
<accession>M2AZS4</accession>
<dbReference type="Gene3D" id="1.50.10.20">
    <property type="match status" value="1"/>
</dbReference>
<protein>
    <submittedName>
        <fullName evidence="1">Signal peptide protein</fullName>
    </submittedName>
</protein>